<dbReference type="EMBL" id="FNKK01000002">
    <property type="protein sequence ID" value="SDQ50723.1"/>
    <property type="molecule type" value="Genomic_DNA"/>
</dbReference>
<gene>
    <name evidence="2" type="ORF">SAMN04489764_0945</name>
</gene>
<evidence type="ECO:0000256" key="1">
    <source>
        <dbReference type="SAM" id="Phobius"/>
    </source>
</evidence>
<accession>A0A1H1BFR5</accession>
<dbReference type="STRING" id="35622.SAMN04489764_0945"/>
<feature type="transmembrane region" description="Helical" evidence="1">
    <location>
        <begin position="125"/>
        <end position="147"/>
    </location>
</feature>
<reference evidence="2 3" key="1">
    <citation type="submission" date="2016-10" db="EMBL/GenBank/DDBJ databases">
        <authorList>
            <person name="de Groot N.N."/>
        </authorList>
    </citation>
    <scope>NUCLEOTIDE SEQUENCE [LARGE SCALE GENOMIC DNA]</scope>
    <source>
        <strain evidence="2 3">DSM 43794</strain>
    </source>
</reference>
<name>A0A1H1BFR5_9ACTN</name>
<keyword evidence="1" id="KW-0472">Membrane</keyword>
<keyword evidence="3" id="KW-1185">Reference proteome</keyword>
<feature type="transmembrane region" description="Helical" evidence="1">
    <location>
        <begin position="47"/>
        <end position="69"/>
    </location>
</feature>
<feature type="transmembrane region" description="Helical" evidence="1">
    <location>
        <begin position="154"/>
        <end position="174"/>
    </location>
</feature>
<keyword evidence="1" id="KW-1133">Transmembrane helix</keyword>
<feature type="transmembrane region" description="Helical" evidence="1">
    <location>
        <begin position="186"/>
        <end position="209"/>
    </location>
</feature>
<organism evidence="2 3">
    <name type="scientific">Thermostaphylospora chromogena</name>
    <dbReference type="NCBI Taxonomy" id="35622"/>
    <lineage>
        <taxon>Bacteria</taxon>
        <taxon>Bacillati</taxon>
        <taxon>Actinomycetota</taxon>
        <taxon>Actinomycetes</taxon>
        <taxon>Streptosporangiales</taxon>
        <taxon>Thermomonosporaceae</taxon>
        <taxon>Thermostaphylospora</taxon>
    </lineage>
</organism>
<evidence type="ECO:0000313" key="3">
    <source>
        <dbReference type="Proteomes" id="UP000217103"/>
    </source>
</evidence>
<dbReference type="AlphaFoldDB" id="A0A1H1BFR5"/>
<evidence type="ECO:0000313" key="2">
    <source>
        <dbReference type="EMBL" id="SDQ50723.1"/>
    </source>
</evidence>
<proteinExistence type="predicted"/>
<keyword evidence="1" id="KW-0812">Transmembrane</keyword>
<protein>
    <submittedName>
        <fullName evidence="2">Uncharacterized protein</fullName>
    </submittedName>
</protein>
<dbReference type="Proteomes" id="UP000217103">
    <property type="component" value="Unassembled WGS sequence"/>
</dbReference>
<feature type="transmembrane region" description="Helical" evidence="1">
    <location>
        <begin position="230"/>
        <end position="248"/>
    </location>
</feature>
<feature type="transmembrane region" description="Helical" evidence="1">
    <location>
        <begin position="90"/>
        <end position="119"/>
    </location>
</feature>
<sequence>MMRLYRIELRRSPLLWCLPVLVLLDVAVLFGRHTWWVGVWPEASAAAQLPAFFFGLVLGGGAAWASGRVHRAGFSAQLEAAAVPAWRADALLLAASVTYGLAAYLPGVVLAAVVSAPIAGPGFLWPSYLLLGVCMVVLCTSIGHLAGKLSASRYVPPLVVAACMFGMMFTRQLFELYVLSAPVQVQVSATALAARGGLAVLLAVLAVALPRAGRVPGWGVRPGAARTAGAAALVAGFVLVPLAGPLRVDRPAPEQPVCSAGSPRVCVWPESRKYLQPIAAMAARLAALPSDVIEVPEVIYEAGVRGGMRSGEILRIEGDASVPGDLALAVQAQSLEGCRPAAGREEPYYRERLTLLHYLTLRALGPGHAVSPADAPPGVDGEKIAAVVRSAESAQAAWVRAQVSKIKTVGWCG</sequence>